<dbReference type="PANTHER" id="PTHR37171">
    <property type="entry name" value="SERINE/THREONINE-PROTEIN KINASE YRZF-RELATED"/>
    <property type="match status" value="1"/>
</dbReference>
<comment type="caution">
    <text evidence="1">The sequence shown here is derived from an EMBL/GenBank/DDBJ whole genome shotgun (WGS) entry which is preliminary data.</text>
</comment>
<dbReference type="InterPro" id="IPR052396">
    <property type="entry name" value="Meiotic_Drive_Suppr_Kinase"/>
</dbReference>
<evidence type="ECO:0000313" key="2">
    <source>
        <dbReference type="Proteomes" id="UP000028059"/>
    </source>
</evidence>
<gene>
    <name evidence="1" type="primary">yabT</name>
    <name evidence="1" type="ORF">AAA799N04_00971</name>
</gene>
<reference evidence="1 2" key="1">
    <citation type="submission" date="2014-06" db="EMBL/GenBank/DDBJ databases">
        <authorList>
            <person name="Ngugi D.K."/>
            <person name="Blom J."/>
            <person name="Alam I."/>
            <person name="Rashid M."/>
            <person name="Ba Alawi W."/>
            <person name="Zhang G."/>
            <person name="Hikmawan T."/>
            <person name="Guan Y."/>
            <person name="Antunes A."/>
            <person name="Siam R."/>
            <person name="ElDorry H."/>
            <person name="Bajic V."/>
            <person name="Stingl U."/>
        </authorList>
    </citation>
    <scope>NUCLEOTIDE SEQUENCE [LARGE SCALE GENOMIC DNA]</scope>
    <source>
        <strain evidence="1">SCGC AAA799-N04</strain>
    </source>
</reference>
<sequence>MAHSFISIKKFVDEPYSEILGYPKATTRQIKSRINELEKLKIKSISLTGPMTLGKLKILGKGYVGVVVLAKKGSKEVALKIRRTDSQRKEMKSEANLLKIVNSVNVGPKMLDVSKNFLMMEYIEGEKIIDWVNSLKGIGSAKKLKSTIKKILEDCYNLDQIGFDHGELSNISKHVIVGKTKSTLIDFESSSVKRRPSNVTSVTQAIFIGSGIAKKVQKIYKNPPKEKIIGSLKQYKQEKSLENFENLLKILKL</sequence>
<keyword evidence="2" id="KW-1185">Reference proteome</keyword>
<dbReference type="EMBL" id="JOKN01000015">
    <property type="protein sequence ID" value="KEQ56575.1"/>
    <property type="molecule type" value="Genomic_DNA"/>
</dbReference>
<name>A0A081RN02_9ARCH</name>
<organism evidence="1 2">
    <name type="scientific">Marine Group I thaumarchaeote SCGC AAA799-N04</name>
    <dbReference type="NCBI Taxonomy" id="1502293"/>
    <lineage>
        <taxon>Archaea</taxon>
        <taxon>Nitrososphaerota</taxon>
        <taxon>Marine Group I</taxon>
    </lineage>
</organism>
<dbReference type="InterPro" id="IPR011009">
    <property type="entry name" value="Kinase-like_dom_sf"/>
</dbReference>
<keyword evidence="1" id="KW-0808">Transferase</keyword>
<dbReference type="EC" id="2.7.11.1" evidence="1"/>
<dbReference type="Gene3D" id="1.10.510.10">
    <property type="entry name" value="Transferase(Phosphotransferase) domain 1"/>
    <property type="match status" value="1"/>
</dbReference>
<dbReference type="PATRIC" id="fig|1502293.3.peg.892"/>
<dbReference type="Proteomes" id="UP000028059">
    <property type="component" value="Unassembled WGS sequence"/>
</dbReference>
<dbReference type="SUPFAM" id="SSF56112">
    <property type="entry name" value="Protein kinase-like (PK-like)"/>
    <property type="match status" value="1"/>
</dbReference>
<dbReference type="PANTHER" id="PTHR37171:SF1">
    <property type="entry name" value="SERINE_THREONINE-PROTEIN KINASE YRZF-RELATED"/>
    <property type="match status" value="1"/>
</dbReference>
<protein>
    <submittedName>
        <fullName evidence="1">Putative serine-threonine-protein kinase YabT</fullName>
        <ecNumber evidence="1">2.7.11.1</ecNumber>
    </submittedName>
</protein>
<dbReference type="AlphaFoldDB" id="A0A081RN02"/>
<keyword evidence="1" id="KW-0418">Kinase</keyword>
<evidence type="ECO:0000313" key="1">
    <source>
        <dbReference type="EMBL" id="KEQ56575.1"/>
    </source>
</evidence>
<accession>A0A081RN02</accession>
<dbReference type="GO" id="GO:0004674">
    <property type="term" value="F:protein serine/threonine kinase activity"/>
    <property type="evidence" value="ECO:0007669"/>
    <property type="project" value="UniProtKB-EC"/>
</dbReference>
<proteinExistence type="predicted"/>